<proteinExistence type="inferred from homology"/>
<keyword evidence="4 7" id="KW-0560">Oxidoreductase</keyword>
<feature type="binding site" evidence="10">
    <location>
        <position position="85"/>
    </location>
    <ligand>
        <name>NAD(+)</name>
        <dbReference type="ChEBI" id="CHEBI:57540"/>
    </ligand>
</feature>
<evidence type="ECO:0000256" key="1">
    <source>
        <dbReference type="ARBA" id="ARBA00004701"/>
    </source>
</evidence>
<comment type="caution">
    <text evidence="12">The sequence shown here is derived from an EMBL/GenBank/DDBJ whole genome shotgun (WGS) entry which is preliminary data.</text>
</comment>
<dbReference type="SUPFAM" id="SSF51735">
    <property type="entry name" value="NAD(P)-binding Rossmann-fold domains"/>
    <property type="match status" value="1"/>
</dbReference>
<feature type="binding site" evidence="10">
    <location>
        <position position="35"/>
    </location>
    <ligand>
        <name>NAD(+)</name>
        <dbReference type="ChEBI" id="CHEBI:57540"/>
    </ligand>
</feature>
<sequence length="429" mass="47359">MRISIIGTGYVGTVTGTCFAHLGNEVICVDVDPKRVEMINKGIPPIYEEGLEELLKEHAGKNLRATLDYDDAIENSDISFICVPTPSDENGKIDLRFIREASKSIGERIKNKDSYHVVVVKSTVVPETTSKVATPVLEEYSGKKAGKEFGVGMNPEFLREGKAVYDFQNPDRIVIGADDKKAESIIRSLYSAYNCPIITTDTRTAEMIKYVSNSFLATKISFSNEVGNICKRLGIDTYKVMEAVGLDARISPHFLRSGLGFGGSCFPKDVKALIGKASEVDYEPILLKTVLKVNDDQPSRLIQLLKKHIPELNGKKIAVLGLAFKNDTDDIRESRAIPVIGTLLAEGVDVSAYDPMAAEHMKRVFPNVKYHRTAGDALEGVDACIIATEWSEFEKLNGDFSRMKGRIVIDGRKVVNPEDKGIIYEGLCW</sequence>
<name>A0AAP2RB62_9EURY</name>
<dbReference type="Gene3D" id="3.40.50.720">
    <property type="entry name" value="NAD(P)-binding Rossmann-like Domain"/>
    <property type="match status" value="2"/>
</dbReference>
<reference evidence="12 13" key="1">
    <citation type="submission" date="2017-11" db="EMBL/GenBank/DDBJ databases">
        <title>Isolation and Characterization of Family Methanocellaceae Species from Potential Methane Hydrate Area Offshore Southwestern Taiwan.</title>
        <authorList>
            <person name="Zhang W.-L."/>
            <person name="Chen W.-C."/>
            <person name="Lai M.-C."/>
            <person name="Chen S.-C."/>
        </authorList>
    </citation>
    <scope>NUCLEOTIDE SEQUENCE [LARGE SCALE GENOMIC DNA]</scope>
    <source>
        <strain evidence="12 13">CWC-04</strain>
    </source>
</reference>
<dbReference type="InterPro" id="IPR014027">
    <property type="entry name" value="UDP-Glc/GDP-Man_DH_C"/>
</dbReference>
<feature type="binding site" evidence="10">
    <location>
        <position position="30"/>
    </location>
    <ligand>
        <name>NAD(+)</name>
        <dbReference type="ChEBI" id="CHEBI:57540"/>
    </ligand>
</feature>
<dbReference type="RefSeq" id="WP_230740106.1">
    <property type="nucleotide sequence ID" value="NZ_PGCK01000001.1"/>
</dbReference>
<dbReference type="InterPro" id="IPR028357">
    <property type="entry name" value="UDPglc_DH_bac"/>
</dbReference>
<dbReference type="GO" id="GO:0000271">
    <property type="term" value="P:polysaccharide biosynthetic process"/>
    <property type="evidence" value="ECO:0007669"/>
    <property type="project" value="InterPro"/>
</dbReference>
<dbReference type="SUPFAM" id="SSF48179">
    <property type="entry name" value="6-phosphogluconate dehydrogenase C-terminal domain-like"/>
    <property type="match status" value="1"/>
</dbReference>
<evidence type="ECO:0000256" key="2">
    <source>
        <dbReference type="ARBA" id="ARBA00006601"/>
    </source>
</evidence>
<dbReference type="InterPro" id="IPR036220">
    <property type="entry name" value="UDP-Glc/GDP-Man_DH_C_sf"/>
</dbReference>
<evidence type="ECO:0000256" key="10">
    <source>
        <dbReference type="PIRSR" id="PIRSR500134-3"/>
    </source>
</evidence>
<feature type="binding site" evidence="10">
    <location>
        <position position="332"/>
    </location>
    <ligand>
        <name>NAD(+)</name>
        <dbReference type="ChEBI" id="CHEBI:57540"/>
    </ligand>
</feature>
<feature type="domain" description="UDP-glucose/GDP-mannose dehydrogenase C-terminal" evidence="11">
    <location>
        <begin position="318"/>
        <end position="417"/>
    </location>
</feature>
<evidence type="ECO:0000259" key="11">
    <source>
        <dbReference type="SMART" id="SM00984"/>
    </source>
</evidence>
<evidence type="ECO:0000256" key="5">
    <source>
        <dbReference type="ARBA" id="ARBA00023027"/>
    </source>
</evidence>
<feature type="active site" description="Nucleophile" evidence="8">
    <location>
        <position position="265"/>
    </location>
</feature>
<dbReference type="InterPro" id="IPR008927">
    <property type="entry name" value="6-PGluconate_DH-like_C_sf"/>
</dbReference>
<keyword evidence="13" id="KW-1185">Reference proteome</keyword>
<comment type="catalytic activity">
    <reaction evidence="6 7">
        <text>UDP-alpha-D-glucose + 2 NAD(+) + H2O = UDP-alpha-D-glucuronate + 2 NADH + 3 H(+)</text>
        <dbReference type="Rhea" id="RHEA:23596"/>
        <dbReference type="ChEBI" id="CHEBI:15377"/>
        <dbReference type="ChEBI" id="CHEBI:15378"/>
        <dbReference type="ChEBI" id="CHEBI:57540"/>
        <dbReference type="ChEBI" id="CHEBI:57945"/>
        <dbReference type="ChEBI" id="CHEBI:58052"/>
        <dbReference type="ChEBI" id="CHEBI:58885"/>
        <dbReference type="EC" id="1.1.1.22"/>
    </reaction>
</comment>
<dbReference type="Pfam" id="PF03720">
    <property type="entry name" value="UDPG_MGDP_dh_C"/>
    <property type="match status" value="1"/>
</dbReference>
<gene>
    <name evidence="12" type="ORF">CUJ83_02145</name>
</gene>
<dbReference type="Proteomes" id="UP001320159">
    <property type="component" value="Unassembled WGS sequence"/>
</dbReference>
<feature type="binding site" evidence="9">
    <location>
        <begin position="157"/>
        <end position="160"/>
    </location>
    <ligand>
        <name>substrate</name>
    </ligand>
</feature>
<feature type="binding site" evidence="10">
    <location>
        <position position="268"/>
    </location>
    <ligand>
        <name>NAD(+)</name>
        <dbReference type="ChEBI" id="CHEBI:57540"/>
    </ligand>
</feature>
<evidence type="ECO:0000256" key="9">
    <source>
        <dbReference type="PIRSR" id="PIRSR500134-2"/>
    </source>
</evidence>
<evidence type="ECO:0000256" key="6">
    <source>
        <dbReference type="ARBA" id="ARBA00047473"/>
    </source>
</evidence>
<evidence type="ECO:0000256" key="3">
    <source>
        <dbReference type="ARBA" id="ARBA00012954"/>
    </source>
</evidence>
<evidence type="ECO:0000313" key="13">
    <source>
        <dbReference type="Proteomes" id="UP001320159"/>
    </source>
</evidence>
<feature type="binding site" evidence="9">
    <location>
        <position position="262"/>
    </location>
    <ligand>
        <name>substrate</name>
    </ligand>
</feature>
<dbReference type="Pfam" id="PF03721">
    <property type="entry name" value="UDPG_MGDP_dh_N"/>
    <property type="match status" value="1"/>
</dbReference>
<evidence type="ECO:0000313" key="12">
    <source>
        <dbReference type="EMBL" id="MCD1293797.1"/>
    </source>
</evidence>
<dbReference type="GO" id="GO:0003979">
    <property type="term" value="F:UDP-glucose 6-dehydrogenase activity"/>
    <property type="evidence" value="ECO:0007669"/>
    <property type="project" value="UniProtKB-EC"/>
</dbReference>
<dbReference type="PIRSF" id="PIRSF500134">
    <property type="entry name" value="UDPglc_DH_bac"/>
    <property type="match status" value="1"/>
</dbReference>
<feature type="binding site" evidence="9">
    <location>
        <position position="325"/>
    </location>
    <ligand>
        <name>substrate</name>
    </ligand>
</feature>
<feature type="binding site" evidence="9">
    <location>
        <position position="209"/>
    </location>
    <ligand>
        <name>substrate</name>
    </ligand>
</feature>
<feature type="binding site" evidence="10">
    <location>
        <position position="123"/>
    </location>
    <ligand>
        <name>NAD(+)</name>
        <dbReference type="ChEBI" id="CHEBI:57540"/>
    </ligand>
</feature>
<dbReference type="SMART" id="SM00984">
    <property type="entry name" value="UDPG_MGDP_dh_C"/>
    <property type="match status" value="1"/>
</dbReference>
<dbReference type="Gene3D" id="1.20.5.100">
    <property type="entry name" value="Cytochrome c1, transmembrane anchor, C-terminal"/>
    <property type="match status" value="1"/>
</dbReference>
<dbReference type="InterPro" id="IPR036291">
    <property type="entry name" value="NAD(P)-bd_dom_sf"/>
</dbReference>
<organism evidence="12 13">
    <name type="scientific">Methanooceanicella nereidis</name>
    <dbReference type="NCBI Taxonomy" id="2052831"/>
    <lineage>
        <taxon>Archaea</taxon>
        <taxon>Methanobacteriati</taxon>
        <taxon>Methanobacteriota</taxon>
        <taxon>Stenosarchaea group</taxon>
        <taxon>Methanomicrobia</taxon>
        <taxon>Methanocellales</taxon>
        <taxon>Methanocellaceae</taxon>
        <taxon>Methanooceanicella</taxon>
    </lineage>
</organism>
<feature type="binding site" evidence="10">
    <location>
        <position position="160"/>
    </location>
    <ligand>
        <name>NAD(+)</name>
        <dbReference type="ChEBI" id="CHEBI:57540"/>
    </ligand>
</feature>
<dbReference type="PANTHER" id="PTHR43750:SF3">
    <property type="entry name" value="UDP-GLUCOSE 6-DEHYDROGENASE TUAD"/>
    <property type="match status" value="1"/>
</dbReference>
<dbReference type="SUPFAM" id="SSF52413">
    <property type="entry name" value="UDP-glucose/GDP-mannose dehydrogenase C-terminal domain"/>
    <property type="match status" value="1"/>
</dbReference>
<comment type="similarity">
    <text evidence="2 7">Belongs to the UDP-glucose/GDP-mannose dehydrogenase family.</text>
</comment>
<evidence type="ECO:0000256" key="4">
    <source>
        <dbReference type="ARBA" id="ARBA00023002"/>
    </source>
</evidence>
<dbReference type="InterPro" id="IPR001732">
    <property type="entry name" value="UDP-Glc/GDP-Man_DH_N"/>
</dbReference>
<evidence type="ECO:0000256" key="8">
    <source>
        <dbReference type="PIRSR" id="PIRSR500134-1"/>
    </source>
</evidence>
<comment type="pathway">
    <text evidence="1">Nucleotide-sugar biosynthesis; UDP-alpha-D-glucuronate biosynthesis; UDP-alpha-D-glucuronate from UDP-alpha-D-glucose: step 1/1.</text>
</comment>
<dbReference type="Pfam" id="PF00984">
    <property type="entry name" value="UDPG_MGDP_dh"/>
    <property type="match status" value="1"/>
</dbReference>
<protein>
    <recommendedName>
        <fullName evidence="3 7">UDP-glucose 6-dehydrogenase</fullName>
        <ecNumber evidence="3 7">1.1.1.22</ecNumber>
    </recommendedName>
</protein>
<dbReference type="InterPro" id="IPR014026">
    <property type="entry name" value="UDP-Glc/GDP-Man_DH_dimer"/>
</dbReference>
<dbReference type="EC" id="1.1.1.22" evidence="3 7"/>
<evidence type="ECO:0000256" key="7">
    <source>
        <dbReference type="PIRNR" id="PIRNR000124"/>
    </source>
</evidence>
<feature type="binding site" evidence="9">
    <location>
        <begin position="254"/>
        <end position="258"/>
    </location>
    <ligand>
        <name>substrate</name>
    </ligand>
</feature>
<dbReference type="AlphaFoldDB" id="A0AAP2RB62"/>
<accession>A0AAP2RB62</accession>
<dbReference type="PANTHER" id="PTHR43750">
    <property type="entry name" value="UDP-GLUCOSE 6-DEHYDROGENASE TUAD"/>
    <property type="match status" value="1"/>
</dbReference>
<dbReference type="GO" id="GO:0051287">
    <property type="term" value="F:NAD binding"/>
    <property type="evidence" value="ECO:0007669"/>
    <property type="project" value="InterPro"/>
</dbReference>
<dbReference type="InterPro" id="IPR017476">
    <property type="entry name" value="UDP-Glc/GDP-Man"/>
</dbReference>
<dbReference type="EMBL" id="PGCK01000001">
    <property type="protein sequence ID" value="MCD1293797.1"/>
    <property type="molecule type" value="Genomic_DNA"/>
</dbReference>
<dbReference type="NCBIfam" id="TIGR03026">
    <property type="entry name" value="NDP-sugDHase"/>
    <property type="match status" value="1"/>
</dbReference>
<dbReference type="PIRSF" id="PIRSF000124">
    <property type="entry name" value="UDPglc_GDPman_dh"/>
    <property type="match status" value="1"/>
</dbReference>
<keyword evidence="5 7" id="KW-0520">NAD</keyword>